<sequence>MQDRIENPSDFKELEAIRRFFIYGNNDFREKLQVLVAGRFPGRFHGFLTNERPPSRRCPSCQFSLRYWENVVPLLGEGDCVMVTQRNPQIEARLHENKVRVVLPFNLWSTYVTYEMPTFLHFCTTYLDGSGTALDIGGNTGLTGATLAGFCEHVHIFEANPEMKRVIENTNVGKPNVSIHMNAVSRQSGTVSIYPVGVNNTSMVAKNKTDPVEVPCITLDDFCRDHDIAPKAIKIDVEGVDGEVILGAARIIEAHKPYLFLEHPLVNAGAYETDLTCAEQALAFLREHYDLLAYPTMDMLVPAEALGSDLDVFHTAFKALPTNIAAVPKTN</sequence>
<dbReference type="InterPro" id="IPR006342">
    <property type="entry name" value="FkbM_mtfrase"/>
</dbReference>
<dbReference type="Pfam" id="PF05050">
    <property type="entry name" value="Methyltransf_21"/>
    <property type="match status" value="1"/>
</dbReference>
<keyword evidence="2" id="KW-0489">Methyltransferase</keyword>
<dbReference type="EMBL" id="CP071793">
    <property type="protein sequence ID" value="QTD53486.1"/>
    <property type="molecule type" value="Genomic_DNA"/>
</dbReference>
<evidence type="ECO:0000313" key="3">
    <source>
        <dbReference type="Proteomes" id="UP000663929"/>
    </source>
</evidence>
<proteinExistence type="predicted"/>
<protein>
    <submittedName>
        <fullName evidence="2">FkbM family methyltransferase</fullName>
    </submittedName>
</protein>
<gene>
    <name evidence="2" type="ORF">J3U87_13610</name>
</gene>
<dbReference type="InterPro" id="IPR052514">
    <property type="entry name" value="SAM-dependent_MTase"/>
</dbReference>
<dbReference type="NCBIfam" id="TIGR01444">
    <property type="entry name" value="fkbM_fam"/>
    <property type="match status" value="1"/>
</dbReference>
<dbReference type="Proteomes" id="UP000663929">
    <property type="component" value="Chromosome"/>
</dbReference>
<keyword evidence="3" id="KW-1185">Reference proteome</keyword>
<name>A0A8A4TU42_SULCO</name>
<feature type="domain" description="Methyltransferase FkbM" evidence="1">
    <location>
        <begin position="135"/>
        <end position="263"/>
    </location>
</feature>
<reference evidence="2" key="1">
    <citation type="submission" date="2021-03" db="EMBL/GenBank/DDBJ databases">
        <title>Acanthopleuribacteraceae sp. M133.</title>
        <authorList>
            <person name="Wang G."/>
        </authorList>
    </citation>
    <scope>NUCLEOTIDE SEQUENCE</scope>
    <source>
        <strain evidence="2">M133</strain>
    </source>
</reference>
<evidence type="ECO:0000259" key="1">
    <source>
        <dbReference type="Pfam" id="PF05050"/>
    </source>
</evidence>
<evidence type="ECO:0000313" key="2">
    <source>
        <dbReference type="EMBL" id="QTD53486.1"/>
    </source>
</evidence>
<dbReference type="KEGG" id="scor:J3U87_13610"/>
<dbReference type="Gene3D" id="3.40.50.150">
    <property type="entry name" value="Vaccinia Virus protein VP39"/>
    <property type="match status" value="1"/>
</dbReference>
<accession>A0A8A4TU42</accession>
<keyword evidence="2" id="KW-0808">Transferase</keyword>
<dbReference type="SUPFAM" id="SSF53335">
    <property type="entry name" value="S-adenosyl-L-methionine-dependent methyltransferases"/>
    <property type="match status" value="1"/>
</dbReference>
<dbReference type="PANTHER" id="PTHR34203">
    <property type="entry name" value="METHYLTRANSFERASE, FKBM FAMILY PROTEIN"/>
    <property type="match status" value="1"/>
</dbReference>
<dbReference type="GO" id="GO:0008168">
    <property type="term" value="F:methyltransferase activity"/>
    <property type="evidence" value="ECO:0007669"/>
    <property type="project" value="UniProtKB-KW"/>
</dbReference>
<dbReference type="InterPro" id="IPR029063">
    <property type="entry name" value="SAM-dependent_MTases_sf"/>
</dbReference>
<dbReference type="RefSeq" id="WP_237383588.1">
    <property type="nucleotide sequence ID" value="NZ_CP071793.1"/>
</dbReference>
<dbReference type="GO" id="GO:0032259">
    <property type="term" value="P:methylation"/>
    <property type="evidence" value="ECO:0007669"/>
    <property type="project" value="UniProtKB-KW"/>
</dbReference>
<organism evidence="2 3">
    <name type="scientific">Sulfidibacter corallicola</name>
    <dbReference type="NCBI Taxonomy" id="2818388"/>
    <lineage>
        <taxon>Bacteria</taxon>
        <taxon>Pseudomonadati</taxon>
        <taxon>Acidobacteriota</taxon>
        <taxon>Holophagae</taxon>
        <taxon>Acanthopleuribacterales</taxon>
        <taxon>Acanthopleuribacteraceae</taxon>
        <taxon>Sulfidibacter</taxon>
    </lineage>
</organism>
<dbReference type="AlphaFoldDB" id="A0A8A4TU42"/>
<dbReference type="PANTHER" id="PTHR34203:SF15">
    <property type="entry name" value="SLL1173 PROTEIN"/>
    <property type="match status" value="1"/>
</dbReference>